<accession>A0ABP8N2J1</accession>
<sequence>MISSEDKYEYIDMAYILDVADGDDSFMEQMIDTYLVSIPENMDKMIAAARNNDMPQIAFSAHTLKGAFSFIGSTVLFHMLDTVERYCADEQRTAEIPDLITEIVPLAAKATGEMRAVLQKLHQK</sequence>
<dbReference type="RefSeq" id="WP_345077295.1">
    <property type="nucleotide sequence ID" value="NZ_BAABFA010000004.1"/>
</dbReference>
<gene>
    <name evidence="3" type="ORF">GCM10023093_02420</name>
</gene>
<dbReference type="Proteomes" id="UP001500067">
    <property type="component" value="Unassembled WGS sequence"/>
</dbReference>
<keyword evidence="4" id="KW-1185">Reference proteome</keyword>
<dbReference type="InterPro" id="IPR008207">
    <property type="entry name" value="Sig_transdc_His_kin_Hpt_dom"/>
</dbReference>
<dbReference type="SUPFAM" id="SSF47226">
    <property type="entry name" value="Histidine-containing phosphotransfer domain, HPT domain"/>
    <property type="match status" value="1"/>
</dbReference>
<dbReference type="EMBL" id="BAABFA010000004">
    <property type="protein sequence ID" value="GAA4460189.1"/>
    <property type="molecule type" value="Genomic_DNA"/>
</dbReference>
<name>A0ABP8N2J1_9BACT</name>
<protein>
    <recommendedName>
        <fullName evidence="2">HPt domain-containing protein</fullName>
    </recommendedName>
</protein>
<evidence type="ECO:0000256" key="1">
    <source>
        <dbReference type="PROSITE-ProRule" id="PRU00110"/>
    </source>
</evidence>
<evidence type="ECO:0000313" key="3">
    <source>
        <dbReference type="EMBL" id="GAA4460189.1"/>
    </source>
</evidence>
<proteinExistence type="predicted"/>
<organism evidence="3 4">
    <name type="scientific">Nemorincola caseinilytica</name>
    <dbReference type="NCBI Taxonomy" id="2054315"/>
    <lineage>
        <taxon>Bacteria</taxon>
        <taxon>Pseudomonadati</taxon>
        <taxon>Bacteroidota</taxon>
        <taxon>Chitinophagia</taxon>
        <taxon>Chitinophagales</taxon>
        <taxon>Chitinophagaceae</taxon>
        <taxon>Nemorincola</taxon>
    </lineage>
</organism>
<evidence type="ECO:0000259" key="2">
    <source>
        <dbReference type="PROSITE" id="PS50894"/>
    </source>
</evidence>
<feature type="domain" description="HPt" evidence="2">
    <location>
        <begin position="23"/>
        <end position="121"/>
    </location>
</feature>
<comment type="caution">
    <text evidence="3">The sequence shown here is derived from an EMBL/GenBank/DDBJ whole genome shotgun (WGS) entry which is preliminary data.</text>
</comment>
<evidence type="ECO:0000313" key="4">
    <source>
        <dbReference type="Proteomes" id="UP001500067"/>
    </source>
</evidence>
<keyword evidence="1" id="KW-0597">Phosphoprotein</keyword>
<reference evidence="4" key="1">
    <citation type="journal article" date="2019" name="Int. J. Syst. Evol. Microbiol.">
        <title>The Global Catalogue of Microorganisms (GCM) 10K type strain sequencing project: providing services to taxonomists for standard genome sequencing and annotation.</title>
        <authorList>
            <consortium name="The Broad Institute Genomics Platform"/>
            <consortium name="The Broad Institute Genome Sequencing Center for Infectious Disease"/>
            <person name="Wu L."/>
            <person name="Ma J."/>
        </authorList>
    </citation>
    <scope>NUCLEOTIDE SEQUENCE [LARGE SCALE GENOMIC DNA]</scope>
    <source>
        <strain evidence="4">JCM 32105</strain>
    </source>
</reference>
<dbReference type="Gene3D" id="1.20.120.160">
    <property type="entry name" value="HPT domain"/>
    <property type="match status" value="1"/>
</dbReference>
<dbReference type="PROSITE" id="PS50894">
    <property type="entry name" value="HPT"/>
    <property type="match status" value="1"/>
</dbReference>
<dbReference type="InterPro" id="IPR036641">
    <property type="entry name" value="HPT_dom_sf"/>
</dbReference>
<feature type="modified residue" description="Phosphohistidine" evidence="1">
    <location>
        <position position="62"/>
    </location>
</feature>
<dbReference type="Pfam" id="PF01627">
    <property type="entry name" value="Hpt"/>
    <property type="match status" value="1"/>
</dbReference>